<evidence type="ECO:0000256" key="4">
    <source>
        <dbReference type="ARBA" id="ARBA00023180"/>
    </source>
</evidence>
<comment type="caution">
    <text evidence="9">The sequence shown here is derived from an EMBL/GenBank/DDBJ whole genome shotgun (WGS) entry which is preliminary data.</text>
</comment>
<dbReference type="InterPro" id="IPR013783">
    <property type="entry name" value="Ig-like_fold"/>
</dbReference>
<accession>A0A815HY55</accession>
<dbReference type="CDD" id="cd00096">
    <property type="entry name" value="Ig"/>
    <property type="match status" value="1"/>
</dbReference>
<dbReference type="SMART" id="SM00409">
    <property type="entry name" value="IG"/>
    <property type="match status" value="4"/>
</dbReference>
<feature type="transmembrane region" description="Helical" evidence="6">
    <location>
        <begin position="546"/>
        <end position="570"/>
    </location>
</feature>
<evidence type="ECO:0000256" key="2">
    <source>
        <dbReference type="ARBA" id="ARBA00023136"/>
    </source>
</evidence>
<evidence type="ECO:0000256" key="1">
    <source>
        <dbReference type="ARBA" id="ARBA00004479"/>
    </source>
</evidence>
<feature type="signal peptide" evidence="7">
    <location>
        <begin position="1"/>
        <end position="16"/>
    </location>
</feature>
<feature type="chain" id="PRO_5032313184" description="Ig-like domain-containing protein" evidence="7">
    <location>
        <begin position="17"/>
        <end position="650"/>
    </location>
</feature>
<feature type="domain" description="Ig-like" evidence="8">
    <location>
        <begin position="267"/>
        <end position="346"/>
    </location>
</feature>
<gene>
    <name evidence="9" type="ORF">EDS130_LOCUS33768</name>
</gene>
<protein>
    <recommendedName>
        <fullName evidence="8">Ig-like domain-containing protein</fullName>
    </recommendedName>
</protein>
<dbReference type="GO" id="GO:0050839">
    <property type="term" value="F:cell adhesion molecule binding"/>
    <property type="evidence" value="ECO:0007669"/>
    <property type="project" value="TreeGrafter"/>
</dbReference>
<feature type="domain" description="Ig-like" evidence="8">
    <location>
        <begin position="439"/>
        <end position="536"/>
    </location>
</feature>
<dbReference type="PROSITE" id="PS50835">
    <property type="entry name" value="IG_LIKE"/>
    <property type="match status" value="4"/>
</dbReference>
<comment type="subcellular location">
    <subcellularLocation>
        <location evidence="1">Membrane</location>
        <topology evidence="1">Single-pass type I membrane protein</topology>
    </subcellularLocation>
</comment>
<evidence type="ECO:0000256" key="3">
    <source>
        <dbReference type="ARBA" id="ARBA00023157"/>
    </source>
</evidence>
<keyword evidence="2 6" id="KW-0472">Membrane</keyword>
<keyword evidence="6" id="KW-0812">Transmembrane</keyword>
<name>A0A815HY55_ADIRI</name>
<dbReference type="PANTHER" id="PTHR11640">
    <property type="entry name" value="NEPHRIN"/>
    <property type="match status" value="1"/>
</dbReference>
<evidence type="ECO:0000256" key="5">
    <source>
        <dbReference type="ARBA" id="ARBA00023319"/>
    </source>
</evidence>
<dbReference type="OrthoDB" id="6413693at2759"/>
<evidence type="ECO:0000256" key="7">
    <source>
        <dbReference type="SAM" id="SignalP"/>
    </source>
</evidence>
<dbReference type="Pfam" id="PF07679">
    <property type="entry name" value="I-set"/>
    <property type="match status" value="2"/>
</dbReference>
<keyword evidence="4" id="KW-0325">Glycoprotein</keyword>
<evidence type="ECO:0000313" key="10">
    <source>
        <dbReference type="Proteomes" id="UP000663852"/>
    </source>
</evidence>
<keyword evidence="7" id="KW-0732">Signal</keyword>
<keyword evidence="6" id="KW-1133">Transmembrane helix</keyword>
<keyword evidence="3" id="KW-1015">Disulfide bond</keyword>
<dbReference type="InterPro" id="IPR007110">
    <property type="entry name" value="Ig-like_dom"/>
</dbReference>
<organism evidence="9 10">
    <name type="scientific">Adineta ricciae</name>
    <name type="common">Rotifer</name>
    <dbReference type="NCBI Taxonomy" id="249248"/>
    <lineage>
        <taxon>Eukaryota</taxon>
        <taxon>Metazoa</taxon>
        <taxon>Spiralia</taxon>
        <taxon>Gnathifera</taxon>
        <taxon>Rotifera</taxon>
        <taxon>Eurotatoria</taxon>
        <taxon>Bdelloidea</taxon>
        <taxon>Adinetida</taxon>
        <taxon>Adinetidae</taxon>
        <taxon>Adineta</taxon>
    </lineage>
</organism>
<keyword evidence="5" id="KW-0393">Immunoglobulin domain</keyword>
<dbReference type="InterPro" id="IPR051275">
    <property type="entry name" value="Cell_adhesion_signaling"/>
</dbReference>
<dbReference type="InterPro" id="IPR003599">
    <property type="entry name" value="Ig_sub"/>
</dbReference>
<dbReference type="EMBL" id="CAJNOJ010000274">
    <property type="protein sequence ID" value="CAF1360056.1"/>
    <property type="molecule type" value="Genomic_DNA"/>
</dbReference>
<feature type="domain" description="Ig-like" evidence="8">
    <location>
        <begin position="351"/>
        <end position="434"/>
    </location>
</feature>
<dbReference type="InterPro" id="IPR013098">
    <property type="entry name" value="Ig_I-set"/>
</dbReference>
<dbReference type="PANTHER" id="PTHR11640:SF31">
    <property type="entry name" value="IRREGULAR CHIASM C-ROUGHEST PROTEIN-RELATED"/>
    <property type="match status" value="1"/>
</dbReference>
<dbReference type="Gene3D" id="2.60.40.10">
    <property type="entry name" value="Immunoglobulins"/>
    <property type="match status" value="5"/>
</dbReference>
<dbReference type="Pfam" id="PF13895">
    <property type="entry name" value="Ig_2"/>
    <property type="match status" value="1"/>
</dbReference>
<dbReference type="SMART" id="SM00408">
    <property type="entry name" value="IGc2"/>
    <property type="match status" value="4"/>
</dbReference>
<reference evidence="9" key="1">
    <citation type="submission" date="2021-02" db="EMBL/GenBank/DDBJ databases">
        <authorList>
            <person name="Nowell W R."/>
        </authorList>
    </citation>
    <scope>NUCLEOTIDE SEQUENCE</scope>
</reference>
<feature type="domain" description="Ig-like" evidence="8">
    <location>
        <begin position="21"/>
        <end position="121"/>
    </location>
</feature>
<dbReference type="GO" id="GO:0005886">
    <property type="term" value="C:plasma membrane"/>
    <property type="evidence" value="ECO:0007669"/>
    <property type="project" value="TreeGrafter"/>
</dbReference>
<dbReference type="InterPro" id="IPR003598">
    <property type="entry name" value="Ig_sub2"/>
</dbReference>
<evidence type="ECO:0000259" key="8">
    <source>
        <dbReference type="PROSITE" id="PS50835"/>
    </source>
</evidence>
<dbReference type="AlphaFoldDB" id="A0A815HY55"/>
<sequence>MFLLLFYFLLAQFISCEKIISQFIQEPEDVETIIGSTVILHCRTEPLDESQVTWCKNDFCTLGKTRDLPFYPRYEIIGQARQGQHHFKIVNVSLEDMGVYQCQIRAGARRAGAMSRKAKLTVLQIPTSLTIDSPVVLIENVLSFIVCRANNAMPEAKLSWHLPKSISYLSKNDYALISDQSLRNSISNITFLPNRSFHGKLIQCQAHSSAIDINNQTMITEQYIQTIFAPEINLTLDGKQTEAHSSAIDINNQTMITEQYIQTIFAPEINLTLDGKQTEGELIRITCEISSRPDFDEIQWFNGSVLLNMTNQTRLEVKLTRYMHGNRISCQVKNQVGKRNQSLTLQVNYKPVFVDLHGNEMNNYSVVLVDEEQTVELQCLVSSFPSSIISWIFNEKILSTNQTTLKIDHLPIGLYVCTAHHPLFGIFNRTIRVALKGPPEMLEETTIHSAYVGQSALLVCSISKDIPTEEIFWSRDGQSKINSNEKYEIEDNRTDRLIEYKLLIKNVFVSDEDSYICTTMNQYGSSIAKFQLRVISLKNYFIQRSFLYGSIFLGLSCCLILIVITLINHYRRKNHQRIRKRSSTTDETISSLAKQHDQMQHDYQDETNSNMDQYLFHEQFINNHRDDICDSSHDDQFYFRDNLERYSTVV</sequence>
<dbReference type="InterPro" id="IPR036179">
    <property type="entry name" value="Ig-like_dom_sf"/>
</dbReference>
<dbReference type="SUPFAM" id="SSF48726">
    <property type="entry name" value="Immunoglobulin"/>
    <property type="match status" value="4"/>
</dbReference>
<evidence type="ECO:0000256" key="6">
    <source>
        <dbReference type="SAM" id="Phobius"/>
    </source>
</evidence>
<dbReference type="GO" id="GO:0098609">
    <property type="term" value="P:cell-cell adhesion"/>
    <property type="evidence" value="ECO:0007669"/>
    <property type="project" value="TreeGrafter"/>
</dbReference>
<dbReference type="Proteomes" id="UP000663852">
    <property type="component" value="Unassembled WGS sequence"/>
</dbReference>
<evidence type="ECO:0000313" key="9">
    <source>
        <dbReference type="EMBL" id="CAF1360056.1"/>
    </source>
</evidence>
<dbReference type="GO" id="GO:0005911">
    <property type="term" value="C:cell-cell junction"/>
    <property type="evidence" value="ECO:0007669"/>
    <property type="project" value="TreeGrafter"/>
</dbReference>
<proteinExistence type="predicted"/>